<keyword evidence="3" id="KW-1185">Reference proteome</keyword>
<dbReference type="EMBL" id="JAXLQG010000006">
    <property type="protein sequence ID" value="KAK5538491.1"/>
    <property type="molecule type" value="Genomic_DNA"/>
</dbReference>
<reference evidence="2 3" key="1">
    <citation type="submission" date="2023-06" db="EMBL/GenBank/DDBJ databases">
        <title>Black Yeasts Isolated from many extreme environments.</title>
        <authorList>
            <person name="Coleine C."/>
            <person name="Stajich J.E."/>
            <person name="Selbmann L."/>
        </authorList>
    </citation>
    <scope>NUCLEOTIDE SEQUENCE [LARGE SCALE GENOMIC DNA]</scope>
    <source>
        <strain evidence="2 3">CCFEE 5887</strain>
    </source>
</reference>
<proteinExistence type="predicted"/>
<gene>
    <name evidence="2" type="ORF">LTR25_004033</name>
</gene>
<comment type="caution">
    <text evidence="2">The sequence shown here is derived from an EMBL/GenBank/DDBJ whole genome shotgun (WGS) entry which is preliminary data.</text>
</comment>
<evidence type="ECO:0000313" key="3">
    <source>
        <dbReference type="Proteomes" id="UP001345827"/>
    </source>
</evidence>
<accession>A0AAV9Q9G7</accession>
<organism evidence="2 3">
    <name type="scientific">Vermiconidia calcicola</name>
    <dbReference type="NCBI Taxonomy" id="1690605"/>
    <lineage>
        <taxon>Eukaryota</taxon>
        <taxon>Fungi</taxon>
        <taxon>Dikarya</taxon>
        <taxon>Ascomycota</taxon>
        <taxon>Pezizomycotina</taxon>
        <taxon>Dothideomycetes</taxon>
        <taxon>Dothideomycetidae</taxon>
        <taxon>Mycosphaerellales</taxon>
        <taxon>Extremaceae</taxon>
        <taxon>Vermiconidia</taxon>
    </lineage>
</organism>
<keyword evidence="1" id="KW-0812">Transmembrane</keyword>
<feature type="transmembrane region" description="Helical" evidence="1">
    <location>
        <begin position="71"/>
        <end position="92"/>
    </location>
</feature>
<keyword evidence="1" id="KW-0472">Membrane</keyword>
<name>A0AAV9Q9G7_9PEZI</name>
<keyword evidence="1" id="KW-1133">Transmembrane helix</keyword>
<evidence type="ECO:0000256" key="1">
    <source>
        <dbReference type="SAM" id="Phobius"/>
    </source>
</evidence>
<dbReference type="Proteomes" id="UP001345827">
    <property type="component" value="Unassembled WGS sequence"/>
</dbReference>
<sequence>MGLIPLTLKDIAWPNRRIVFLRKRLGVVREIFVRALGLEPIDVGEPRKADVMPWWKSFFIFERARKYPRGIILFCVVAMFVAIACTALTEIYSKRSALGCPYPLFVVTFYIVALLPSTFHVLCARHRLKYPKKLDKILDSQIKTAPFPACSRLSKGKMSCGLFSYYGQSIMWLGLWYTLPSWLSLCQNWWSGYASV</sequence>
<protein>
    <submittedName>
        <fullName evidence="2">Uncharacterized protein</fullName>
    </submittedName>
</protein>
<feature type="transmembrane region" description="Helical" evidence="1">
    <location>
        <begin position="162"/>
        <end position="179"/>
    </location>
</feature>
<feature type="transmembrane region" description="Helical" evidence="1">
    <location>
        <begin position="104"/>
        <end position="124"/>
    </location>
</feature>
<dbReference type="AlphaFoldDB" id="A0AAV9Q9G7"/>
<evidence type="ECO:0000313" key="2">
    <source>
        <dbReference type="EMBL" id="KAK5538491.1"/>
    </source>
</evidence>